<evidence type="ECO:0008006" key="3">
    <source>
        <dbReference type="Google" id="ProtNLM"/>
    </source>
</evidence>
<name>A0ABU4GPV3_9CLOT</name>
<evidence type="ECO:0000313" key="2">
    <source>
        <dbReference type="Proteomes" id="UP001276854"/>
    </source>
</evidence>
<accession>A0ABU4GPV3</accession>
<sequence length="72" mass="8475">MKEDIVKIIAKVTKLSPEMLMMESDKPRQWDSMNHIEVLLLLEEEYEITFSEEEMAELNSVDAICEIVERMV</sequence>
<protein>
    <recommendedName>
        <fullName evidence="3">Acyl carrier protein</fullName>
    </recommendedName>
</protein>
<comment type="caution">
    <text evidence="1">The sequence shown here is derived from an EMBL/GenBank/DDBJ whole genome shotgun (WGS) entry which is preliminary data.</text>
</comment>
<dbReference type="Proteomes" id="UP001276854">
    <property type="component" value="Unassembled WGS sequence"/>
</dbReference>
<dbReference type="EMBL" id="JAWONS010000280">
    <property type="protein sequence ID" value="MDW2799671.1"/>
    <property type="molecule type" value="Genomic_DNA"/>
</dbReference>
<keyword evidence="2" id="KW-1185">Reference proteome</keyword>
<evidence type="ECO:0000313" key="1">
    <source>
        <dbReference type="EMBL" id="MDW2799671.1"/>
    </source>
</evidence>
<proteinExistence type="predicted"/>
<dbReference type="SUPFAM" id="SSF47336">
    <property type="entry name" value="ACP-like"/>
    <property type="match status" value="1"/>
</dbReference>
<organism evidence="1 2">
    <name type="scientific">Clostridium boliviensis</name>
    <dbReference type="NCBI Taxonomy" id="318465"/>
    <lineage>
        <taxon>Bacteria</taxon>
        <taxon>Bacillati</taxon>
        <taxon>Bacillota</taxon>
        <taxon>Clostridia</taxon>
        <taxon>Eubacteriales</taxon>
        <taxon>Clostridiaceae</taxon>
        <taxon>Clostridium</taxon>
    </lineage>
</organism>
<dbReference type="Gene3D" id="1.10.1200.10">
    <property type="entry name" value="ACP-like"/>
    <property type="match status" value="1"/>
</dbReference>
<reference evidence="1 2" key="1">
    <citation type="submission" date="2023-10" db="EMBL/GenBank/DDBJ databases">
        <title>A novel Glycoside Hydrolase 43-Like Enzyme from Clostrdium boliviensis is an Endo-xylanase, and a Candidate for Xylooligosaccharides Production from Different Xylan Substrates.</title>
        <authorList>
            <person name="Alvarez M.T."/>
            <person name="Rocabado-Villegas L.R."/>
            <person name="Salas-Veizaga D.M."/>
            <person name="Linares-Pasten J.A."/>
            <person name="Gudmundsdottir E.E."/>
            <person name="Hreggvidsson G.O."/>
            <person name="Adlercreutz P."/>
            <person name="Nordberg Karlsson E."/>
        </authorList>
    </citation>
    <scope>NUCLEOTIDE SEQUENCE [LARGE SCALE GENOMIC DNA]</scope>
    <source>
        <strain evidence="1 2">E-1</strain>
    </source>
</reference>
<dbReference type="RefSeq" id="WP_318065857.1">
    <property type="nucleotide sequence ID" value="NZ_JAWONS010000280.1"/>
</dbReference>
<dbReference type="InterPro" id="IPR036736">
    <property type="entry name" value="ACP-like_sf"/>
</dbReference>
<gene>
    <name evidence="1" type="ORF">RZO55_19020</name>
</gene>